<keyword evidence="3" id="KW-0804">Transcription</keyword>
<dbReference type="AlphaFoldDB" id="A0A4R3Q9T3"/>
<dbReference type="Gene3D" id="1.10.10.10">
    <property type="entry name" value="Winged helix-like DNA-binding domain superfamily/Winged helix DNA-binding domain"/>
    <property type="match status" value="1"/>
</dbReference>
<dbReference type="InterPro" id="IPR000524">
    <property type="entry name" value="Tscrpt_reg_HTH_GntR"/>
</dbReference>
<dbReference type="PANTHER" id="PTHR43537">
    <property type="entry name" value="TRANSCRIPTIONAL REGULATOR, GNTR FAMILY"/>
    <property type="match status" value="1"/>
</dbReference>
<evidence type="ECO:0000256" key="1">
    <source>
        <dbReference type="ARBA" id="ARBA00023015"/>
    </source>
</evidence>
<dbReference type="RefSeq" id="WP_165928131.1">
    <property type="nucleotide sequence ID" value="NZ_SMBH01000003.1"/>
</dbReference>
<evidence type="ECO:0000256" key="2">
    <source>
        <dbReference type="ARBA" id="ARBA00023125"/>
    </source>
</evidence>
<dbReference type="CDD" id="cd07377">
    <property type="entry name" value="WHTH_GntR"/>
    <property type="match status" value="1"/>
</dbReference>
<dbReference type="GO" id="GO:0003700">
    <property type="term" value="F:DNA-binding transcription factor activity"/>
    <property type="evidence" value="ECO:0007669"/>
    <property type="project" value="InterPro"/>
</dbReference>
<evidence type="ECO:0000256" key="3">
    <source>
        <dbReference type="ARBA" id="ARBA00023163"/>
    </source>
</evidence>
<dbReference type="PANTHER" id="PTHR43537:SF5">
    <property type="entry name" value="UXU OPERON TRANSCRIPTIONAL REGULATOR"/>
    <property type="match status" value="1"/>
</dbReference>
<dbReference type="SMART" id="SM00345">
    <property type="entry name" value="HTH_GNTR"/>
    <property type="match status" value="1"/>
</dbReference>
<proteinExistence type="predicted"/>
<comment type="caution">
    <text evidence="5">The sequence shown here is derived from an EMBL/GenBank/DDBJ whole genome shotgun (WGS) entry which is preliminary data.</text>
</comment>
<organism evidence="5 6">
    <name type="scientific">Rhizobium sullae</name>
    <name type="common">Rhizobium hedysari</name>
    <dbReference type="NCBI Taxonomy" id="50338"/>
    <lineage>
        <taxon>Bacteria</taxon>
        <taxon>Pseudomonadati</taxon>
        <taxon>Pseudomonadota</taxon>
        <taxon>Alphaproteobacteria</taxon>
        <taxon>Hyphomicrobiales</taxon>
        <taxon>Rhizobiaceae</taxon>
        <taxon>Rhizobium/Agrobacterium group</taxon>
        <taxon>Rhizobium</taxon>
    </lineage>
</organism>
<keyword evidence="2 5" id="KW-0238">DNA-binding</keyword>
<dbReference type="SUPFAM" id="SSF46785">
    <property type="entry name" value="Winged helix' DNA-binding domain"/>
    <property type="match status" value="1"/>
</dbReference>
<dbReference type="InterPro" id="IPR036390">
    <property type="entry name" value="WH_DNA-bd_sf"/>
</dbReference>
<dbReference type="Pfam" id="PF00392">
    <property type="entry name" value="GntR"/>
    <property type="match status" value="1"/>
</dbReference>
<dbReference type="PROSITE" id="PS50949">
    <property type="entry name" value="HTH_GNTR"/>
    <property type="match status" value="1"/>
</dbReference>
<evidence type="ECO:0000313" key="6">
    <source>
        <dbReference type="Proteomes" id="UP000294576"/>
    </source>
</evidence>
<feature type="domain" description="HTH gntR-type" evidence="4">
    <location>
        <begin position="1"/>
        <end position="68"/>
    </location>
</feature>
<accession>A0A4R3Q9T3</accession>
<keyword evidence="1" id="KW-0805">Transcription regulation</keyword>
<reference evidence="5 6" key="1">
    <citation type="submission" date="2019-03" db="EMBL/GenBank/DDBJ databases">
        <title>Genomic Encyclopedia of Type Strains, Phase IV (KMG-V): Genome sequencing to study the core and pangenomes of soil and plant-associated prokaryotes.</title>
        <authorList>
            <person name="Whitman W."/>
        </authorList>
    </citation>
    <scope>NUCLEOTIDE SEQUENCE [LARGE SCALE GENOMIC DNA]</scope>
    <source>
        <strain evidence="5 6">Hc14</strain>
    </source>
</reference>
<evidence type="ECO:0000313" key="5">
    <source>
        <dbReference type="EMBL" id="TCU18203.1"/>
    </source>
</evidence>
<dbReference type="EMBL" id="SMBH01000003">
    <property type="protein sequence ID" value="TCU18203.1"/>
    <property type="molecule type" value="Genomic_DNA"/>
</dbReference>
<sequence>MATSVEIYETLRRDVISGRYEPMHFFDPRQLAAEYYTSVVPIREALLRLTERGLLRRERNRGFFVEKITGSSAIFYLEQLKSSYIYASQRCIAMNVNKGIYDASFEVDKISKKREYLKAHDFIINRIFSESERDFIRGIWDRIWICRNVYLNDENTIEYLCDGLRDFSELFVANRVEASAEIVRDLFDNIIKTFPGIFGEGESMKPFTWRRLR</sequence>
<dbReference type="Proteomes" id="UP000294576">
    <property type="component" value="Unassembled WGS sequence"/>
</dbReference>
<protein>
    <submittedName>
        <fullName evidence="5">DNA-binding GntR family transcriptional regulator</fullName>
    </submittedName>
</protein>
<evidence type="ECO:0000259" key="4">
    <source>
        <dbReference type="PROSITE" id="PS50949"/>
    </source>
</evidence>
<dbReference type="GO" id="GO:0003677">
    <property type="term" value="F:DNA binding"/>
    <property type="evidence" value="ECO:0007669"/>
    <property type="project" value="UniProtKB-KW"/>
</dbReference>
<gene>
    <name evidence="5" type="ORF">EV132_103323</name>
</gene>
<name>A0A4R3Q9T3_RHISU</name>
<dbReference type="InterPro" id="IPR036388">
    <property type="entry name" value="WH-like_DNA-bd_sf"/>
</dbReference>